<organism evidence="1 2">
    <name type="scientific">Lentzea pudingi</name>
    <dbReference type="NCBI Taxonomy" id="1789439"/>
    <lineage>
        <taxon>Bacteria</taxon>
        <taxon>Bacillati</taxon>
        <taxon>Actinomycetota</taxon>
        <taxon>Actinomycetes</taxon>
        <taxon>Pseudonocardiales</taxon>
        <taxon>Pseudonocardiaceae</taxon>
        <taxon>Lentzea</taxon>
    </lineage>
</organism>
<name>A0ABQ2HTF3_9PSEU</name>
<reference evidence="2" key="1">
    <citation type="journal article" date="2019" name="Int. J. Syst. Evol. Microbiol.">
        <title>The Global Catalogue of Microorganisms (GCM) 10K type strain sequencing project: providing services to taxonomists for standard genome sequencing and annotation.</title>
        <authorList>
            <consortium name="The Broad Institute Genomics Platform"/>
            <consortium name="The Broad Institute Genome Sequencing Center for Infectious Disease"/>
            <person name="Wu L."/>
            <person name="Ma J."/>
        </authorList>
    </citation>
    <scope>NUCLEOTIDE SEQUENCE [LARGE SCALE GENOMIC DNA]</scope>
    <source>
        <strain evidence="2">CGMCC 4.7319</strain>
    </source>
</reference>
<gene>
    <name evidence="1" type="ORF">GCM10011609_30350</name>
</gene>
<proteinExistence type="predicted"/>
<accession>A0ABQ2HTF3</accession>
<comment type="caution">
    <text evidence="1">The sequence shown here is derived from an EMBL/GenBank/DDBJ whole genome shotgun (WGS) entry which is preliminary data.</text>
</comment>
<dbReference type="EMBL" id="BMNC01000003">
    <property type="protein sequence ID" value="GGM91074.1"/>
    <property type="molecule type" value="Genomic_DNA"/>
</dbReference>
<dbReference type="RefSeq" id="WP_189155293.1">
    <property type="nucleotide sequence ID" value="NZ_BMNC01000003.1"/>
</dbReference>
<dbReference type="Proteomes" id="UP000597656">
    <property type="component" value="Unassembled WGS sequence"/>
</dbReference>
<evidence type="ECO:0000313" key="2">
    <source>
        <dbReference type="Proteomes" id="UP000597656"/>
    </source>
</evidence>
<protein>
    <submittedName>
        <fullName evidence="1">Uncharacterized protein</fullName>
    </submittedName>
</protein>
<keyword evidence="2" id="KW-1185">Reference proteome</keyword>
<sequence length="74" mass="7770">MIQGSDVVPRLAHMGEKLHESDRLVIAGQPVLEALAPLAQGAGDLAVLLNIPAAELETLTGDQIRDLGEFAEAL</sequence>
<evidence type="ECO:0000313" key="1">
    <source>
        <dbReference type="EMBL" id="GGM91074.1"/>
    </source>
</evidence>